<gene>
    <name evidence="3" type="ORF">DGAL_LOCUS9826</name>
</gene>
<dbReference type="GO" id="GO:0044545">
    <property type="term" value="C:NSL complex"/>
    <property type="evidence" value="ECO:0007669"/>
    <property type="project" value="TreeGrafter"/>
</dbReference>
<feature type="region of interest" description="Disordered" evidence="1">
    <location>
        <begin position="1"/>
        <end position="50"/>
    </location>
</feature>
<dbReference type="GO" id="GO:0031011">
    <property type="term" value="C:Ino80 complex"/>
    <property type="evidence" value="ECO:0007669"/>
    <property type="project" value="InterPro"/>
</dbReference>
<dbReference type="PANTHER" id="PTHR13233">
    <property type="entry name" value="MICROSPHERULE PROTEIN 1"/>
    <property type="match status" value="1"/>
</dbReference>
<reference evidence="3" key="1">
    <citation type="submission" date="2021-11" db="EMBL/GenBank/DDBJ databases">
        <authorList>
            <person name="Schell T."/>
        </authorList>
    </citation>
    <scope>NUCLEOTIDE SEQUENCE</scope>
    <source>
        <strain evidence="3">M5</strain>
    </source>
</reference>
<feature type="region of interest" description="Disordered" evidence="1">
    <location>
        <begin position="122"/>
        <end position="144"/>
    </location>
</feature>
<dbReference type="Pfam" id="PF00498">
    <property type="entry name" value="FHA"/>
    <property type="match status" value="1"/>
</dbReference>
<feature type="compositionally biased region" description="Polar residues" evidence="1">
    <location>
        <begin position="1"/>
        <end position="11"/>
    </location>
</feature>
<dbReference type="GO" id="GO:0002151">
    <property type="term" value="F:G-quadruplex RNA binding"/>
    <property type="evidence" value="ECO:0007669"/>
    <property type="project" value="InterPro"/>
</dbReference>
<evidence type="ECO:0000313" key="3">
    <source>
        <dbReference type="EMBL" id="CAH0106669.1"/>
    </source>
</evidence>
<dbReference type="SMART" id="SM00240">
    <property type="entry name" value="FHA"/>
    <property type="match status" value="1"/>
</dbReference>
<evidence type="ECO:0000313" key="4">
    <source>
        <dbReference type="Proteomes" id="UP000789390"/>
    </source>
</evidence>
<feature type="compositionally biased region" description="Basic residues" evidence="1">
    <location>
        <begin position="122"/>
        <end position="134"/>
    </location>
</feature>
<dbReference type="PROSITE" id="PS50006">
    <property type="entry name" value="FHA_DOMAIN"/>
    <property type="match status" value="1"/>
</dbReference>
<dbReference type="InterPro" id="IPR025999">
    <property type="entry name" value="MCRS_N"/>
</dbReference>
<sequence length="476" mass="52796">MDSLQTLTPKASSEIDTELEEEIQGGMAGPSSLSAQNQRRSSTRSIKRKKFDDELVESSLNMGSSNLTPIPVRGTRSRFSISESNNFVTVDEGITSSSTVIPSNSMVSLPSILQETRRKASKVKQAFRRPRRPRASQPTATKDLGRWKPTDDLSLITAVQQTGDLLAVHRGVKFSCHFTLTEITERWYALLYDKSVSRLALAALRNLHPQTVASVQAKALYTKAEEQLLATTSSTSQPTLETFEKLLQDNATVFHAARTAQALQAHWQLMKQYHLLPDQSVQPLPKSDHVVSFTDADELLRDSELVSTERDEVLEAELAQNDRLAKTEIKQLENEVGRWQVLVEAVTGISPPDFDAQTLAVLRGRLVRYLMRSREVTFGRTTAGGTVDIDLSLEGPAWKISRRQGVLKLRASGEFLISNEGRRPFFVDGKPVLAGSRSKLSNNCVLEIAGLKFVFLINQELINAIRTEAARGNAPI</sequence>
<proteinExistence type="predicted"/>
<dbReference type="Pfam" id="PF13325">
    <property type="entry name" value="MCRS_N"/>
    <property type="match status" value="1"/>
</dbReference>
<dbReference type="SUPFAM" id="SSF49879">
    <property type="entry name" value="SMAD/FHA domain"/>
    <property type="match status" value="1"/>
</dbReference>
<dbReference type="Proteomes" id="UP000789390">
    <property type="component" value="Unassembled WGS sequence"/>
</dbReference>
<protein>
    <recommendedName>
        <fullName evidence="2">FHA domain-containing protein</fullName>
    </recommendedName>
</protein>
<feature type="domain" description="FHA" evidence="2">
    <location>
        <begin position="376"/>
        <end position="432"/>
    </location>
</feature>
<dbReference type="GO" id="GO:0071339">
    <property type="term" value="C:MLL1 complex"/>
    <property type="evidence" value="ECO:0007669"/>
    <property type="project" value="InterPro"/>
</dbReference>
<dbReference type="GO" id="GO:0045944">
    <property type="term" value="P:positive regulation of transcription by RNA polymerase II"/>
    <property type="evidence" value="ECO:0007669"/>
    <property type="project" value="TreeGrafter"/>
</dbReference>
<name>A0A8J2RRH7_9CRUS</name>
<dbReference type="InterPro" id="IPR008984">
    <property type="entry name" value="SMAD_FHA_dom_sf"/>
</dbReference>
<dbReference type="AlphaFoldDB" id="A0A8J2RRH7"/>
<keyword evidence="4" id="KW-1185">Reference proteome</keyword>
<evidence type="ECO:0000256" key="1">
    <source>
        <dbReference type="SAM" id="MobiDB-lite"/>
    </source>
</evidence>
<dbReference type="EMBL" id="CAKKLH010000224">
    <property type="protein sequence ID" value="CAH0106669.1"/>
    <property type="molecule type" value="Genomic_DNA"/>
</dbReference>
<dbReference type="InterPro" id="IPR000253">
    <property type="entry name" value="FHA_dom"/>
</dbReference>
<dbReference type="CDD" id="cd22687">
    <property type="entry name" value="FHA_MCRS1"/>
    <property type="match status" value="1"/>
</dbReference>
<dbReference type="InterPro" id="IPR037912">
    <property type="entry name" value="MCRS1"/>
</dbReference>
<comment type="caution">
    <text evidence="3">The sequence shown here is derived from an EMBL/GenBank/DDBJ whole genome shotgun (WGS) entry which is preliminary data.</text>
</comment>
<accession>A0A8J2RRH7</accession>
<evidence type="ECO:0000259" key="2">
    <source>
        <dbReference type="PROSITE" id="PS50006"/>
    </source>
</evidence>
<dbReference type="OrthoDB" id="10262769at2759"/>
<dbReference type="PANTHER" id="PTHR13233:SF0">
    <property type="entry name" value="MICROSPHERULE PROTEIN 1"/>
    <property type="match status" value="1"/>
</dbReference>
<organism evidence="3 4">
    <name type="scientific">Daphnia galeata</name>
    <dbReference type="NCBI Taxonomy" id="27404"/>
    <lineage>
        <taxon>Eukaryota</taxon>
        <taxon>Metazoa</taxon>
        <taxon>Ecdysozoa</taxon>
        <taxon>Arthropoda</taxon>
        <taxon>Crustacea</taxon>
        <taxon>Branchiopoda</taxon>
        <taxon>Diplostraca</taxon>
        <taxon>Cladocera</taxon>
        <taxon>Anomopoda</taxon>
        <taxon>Daphniidae</taxon>
        <taxon>Daphnia</taxon>
    </lineage>
</organism>